<dbReference type="KEGG" id="din:Selin_0964"/>
<dbReference type="PRINTS" id="PR00996">
    <property type="entry name" value="CHERMTFRASE"/>
</dbReference>
<dbReference type="InterPro" id="IPR000700">
    <property type="entry name" value="PAS-assoc_C"/>
</dbReference>
<keyword evidence="4" id="KW-0489">Methyltransferase</keyword>
<feature type="domain" description="CheR-type methyltransferase" evidence="12">
    <location>
        <begin position="252"/>
        <end position="500"/>
    </location>
</feature>
<dbReference type="SMART" id="SM00387">
    <property type="entry name" value="HATPase_c"/>
    <property type="match status" value="1"/>
</dbReference>
<dbReference type="SMART" id="SM00138">
    <property type="entry name" value="MeTrc"/>
    <property type="match status" value="1"/>
</dbReference>
<dbReference type="CDD" id="cd00082">
    <property type="entry name" value="HisKA"/>
    <property type="match status" value="1"/>
</dbReference>
<dbReference type="SUPFAM" id="SSF47384">
    <property type="entry name" value="Homodimeric domain of signal transducing histidine kinase"/>
    <property type="match status" value="1"/>
</dbReference>
<comment type="catalytic activity">
    <reaction evidence="1">
        <text>ATP + protein L-histidine = ADP + protein N-phospho-L-histidine.</text>
        <dbReference type="EC" id="2.7.13.3"/>
    </reaction>
</comment>
<dbReference type="CDD" id="cd16922">
    <property type="entry name" value="HATPase_EvgS-ArcB-TorS-like"/>
    <property type="match status" value="1"/>
</dbReference>
<evidence type="ECO:0000259" key="9">
    <source>
        <dbReference type="PROSITE" id="PS50109"/>
    </source>
</evidence>
<keyword evidence="13" id="KW-0067">ATP-binding</keyword>
<evidence type="ECO:0000259" key="10">
    <source>
        <dbReference type="PROSITE" id="PS50113"/>
    </source>
</evidence>
<dbReference type="InterPro" id="IPR036804">
    <property type="entry name" value="CheR_N_sf"/>
</dbReference>
<name>E6W341_DESIS</name>
<dbReference type="HOGENOM" id="CLU_000892_2_2_0"/>
<proteinExistence type="predicted"/>
<dbReference type="PROSITE" id="PS50113">
    <property type="entry name" value="PAC"/>
    <property type="match status" value="1"/>
</dbReference>
<keyword evidence="3" id="KW-0597">Phosphoprotein</keyword>
<dbReference type="SUPFAM" id="SSF55785">
    <property type="entry name" value="PYP-like sensor domain (PAS domain)"/>
    <property type="match status" value="1"/>
</dbReference>
<accession>E6W341</accession>
<dbReference type="EMBL" id="CP002432">
    <property type="protein sequence ID" value="ADU65702.1"/>
    <property type="molecule type" value="Genomic_DNA"/>
</dbReference>
<dbReference type="Pfam" id="PF02518">
    <property type="entry name" value="HATPase_c"/>
    <property type="match status" value="1"/>
</dbReference>
<organism evidence="13 14">
    <name type="scientific">Desulfurispirillum indicum (strain ATCC BAA-1389 / DSM 22839 / S5)</name>
    <dbReference type="NCBI Taxonomy" id="653733"/>
    <lineage>
        <taxon>Bacteria</taxon>
        <taxon>Pseudomonadati</taxon>
        <taxon>Chrysiogenota</taxon>
        <taxon>Chrysiogenia</taxon>
        <taxon>Chrysiogenales</taxon>
        <taxon>Chrysiogenaceae</taxon>
        <taxon>Desulfurispirillum</taxon>
    </lineage>
</organism>
<evidence type="ECO:0000256" key="6">
    <source>
        <dbReference type="ARBA" id="ARBA00022691"/>
    </source>
</evidence>
<feature type="region of interest" description="Disordered" evidence="8">
    <location>
        <begin position="714"/>
        <end position="738"/>
    </location>
</feature>
<dbReference type="GO" id="GO:0000156">
    <property type="term" value="F:phosphorelay response regulator activity"/>
    <property type="evidence" value="ECO:0007669"/>
    <property type="project" value="InterPro"/>
</dbReference>
<dbReference type="InterPro" id="IPR036890">
    <property type="entry name" value="HATPase_C_sf"/>
</dbReference>
<dbReference type="InterPro" id="IPR003661">
    <property type="entry name" value="HisK_dim/P_dom"/>
</dbReference>
<dbReference type="InterPro" id="IPR036097">
    <property type="entry name" value="HisK_dim/P_sf"/>
</dbReference>
<dbReference type="InterPro" id="IPR005467">
    <property type="entry name" value="His_kinase_dom"/>
</dbReference>
<dbReference type="eggNOG" id="COG2205">
    <property type="taxonomic scope" value="Bacteria"/>
</dbReference>
<keyword evidence="5" id="KW-0808">Transferase</keyword>
<evidence type="ECO:0000256" key="4">
    <source>
        <dbReference type="ARBA" id="ARBA00022603"/>
    </source>
</evidence>
<dbReference type="GO" id="GO:0008983">
    <property type="term" value="F:protein-glutamate O-methyltransferase activity"/>
    <property type="evidence" value="ECO:0007669"/>
    <property type="project" value="UniProtKB-EC"/>
</dbReference>
<dbReference type="InterPro" id="IPR035965">
    <property type="entry name" value="PAS-like_dom_sf"/>
</dbReference>
<dbReference type="GO" id="GO:0000155">
    <property type="term" value="F:phosphorelay sensor kinase activity"/>
    <property type="evidence" value="ECO:0007669"/>
    <property type="project" value="InterPro"/>
</dbReference>
<dbReference type="Gene3D" id="3.40.50.180">
    <property type="entry name" value="Methylesterase CheB, C-terminal domain"/>
    <property type="match status" value="1"/>
</dbReference>
<comment type="catalytic activity">
    <reaction evidence="2">
        <text>L-glutamyl-[protein] + S-adenosyl-L-methionine = [protein]-L-glutamate 5-O-methyl ester + S-adenosyl-L-homocysteine</text>
        <dbReference type="Rhea" id="RHEA:24452"/>
        <dbReference type="Rhea" id="RHEA-COMP:10208"/>
        <dbReference type="Rhea" id="RHEA-COMP:10311"/>
        <dbReference type="ChEBI" id="CHEBI:29973"/>
        <dbReference type="ChEBI" id="CHEBI:57856"/>
        <dbReference type="ChEBI" id="CHEBI:59789"/>
        <dbReference type="ChEBI" id="CHEBI:82795"/>
        <dbReference type="EC" id="2.1.1.80"/>
    </reaction>
</comment>
<dbReference type="InterPro" id="IPR000780">
    <property type="entry name" value="CheR_MeTrfase"/>
</dbReference>
<dbReference type="InterPro" id="IPR003594">
    <property type="entry name" value="HATPase_dom"/>
</dbReference>
<keyword evidence="7" id="KW-0378">Hydrolase</keyword>
<keyword evidence="14" id="KW-1185">Reference proteome</keyword>
<dbReference type="SUPFAM" id="SSF55874">
    <property type="entry name" value="ATPase domain of HSP90 chaperone/DNA topoisomerase II/histidine kinase"/>
    <property type="match status" value="1"/>
</dbReference>
<dbReference type="Gene3D" id="3.40.50.150">
    <property type="entry name" value="Vaccinia Virus protein VP39"/>
    <property type="match status" value="1"/>
</dbReference>
<dbReference type="InParanoid" id="E6W341"/>
<dbReference type="GO" id="GO:0005737">
    <property type="term" value="C:cytoplasm"/>
    <property type="evidence" value="ECO:0007669"/>
    <property type="project" value="InterPro"/>
</dbReference>
<dbReference type="eggNOG" id="COG2433">
    <property type="taxonomic scope" value="Bacteria"/>
</dbReference>
<dbReference type="InterPro" id="IPR050903">
    <property type="entry name" value="Bact_Chemotaxis_MeTrfase"/>
</dbReference>
<protein>
    <submittedName>
        <fullName evidence="13">ATP-binding region ATPase domain protein</fullName>
    </submittedName>
</protein>
<dbReference type="InterPro" id="IPR035909">
    <property type="entry name" value="CheB_C"/>
</dbReference>
<evidence type="ECO:0000259" key="11">
    <source>
        <dbReference type="PROSITE" id="PS50122"/>
    </source>
</evidence>
<dbReference type="SMART" id="SM00388">
    <property type="entry name" value="HisKA"/>
    <property type="match status" value="1"/>
</dbReference>
<dbReference type="Gene3D" id="1.10.155.10">
    <property type="entry name" value="Chemotaxis receptor methyltransferase CheR, N-terminal domain"/>
    <property type="match status" value="1"/>
</dbReference>
<dbReference type="STRING" id="653733.Selin_0964"/>
<dbReference type="eggNOG" id="COG2201">
    <property type="taxonomic scope" value="Bacteria"/>
</dbReference>
<keyword evidence="13" id="KW-0547">Nucleotide-binding</keyword>
<dbReference type="GO" id="GO:0032259">
    <property type="term" value="P:methylation"/>
    <property type="evidence" value="ECO:0007669"/>
    <property type="project" value="UniProtKB-KW"/>
</dbReference>
<feature type="domain" description="PAC" evidence="10">
    <location>
        <begin position="857"/>
        <end position="909"/>
    </location>
</feature>
<dbReference type="Proteomes" id="UP000002572">
    <property type="component" value="Chromosome"/>
</dbReference>
<dbReference type="InterPro" id="IPR029063">
    <property type="entry name" value="SAM-dependent_MTases_sf"/>
</dbReference>
<feature type="active site" evidence="7">
    <location>
        <position position="86"/>
    </location>
</feature>
<dbReference type="PANTHER" id="PTHR24422">
    <property type="entry name" value="CHEMOTAXIS PROTEIN METHYLTRANSFERASE"/>
    <property type="match status" value="1"/>
</dbReference>
<keyword evidence="7" id="KW-0145">Chemotaxis</keyword>
<dbReference type="InterPro" id="IPR022642">
    <property type="entry name" value="CheR_C"/>
</dbReference>
<feature type="domain" description="Histidine kinase" evidence="9">
    <location>
        <begin position="927"/>
        <end position="1149"/>
    </location>
</feature>
<dbReference type="InterPro" id="IPR000673">
    <property type="entry name" value="Sig_transdc_resp-reg_Me-estase"/>
</dbReference>
<feature type="domain" description="CheB-type methylesterase" evidence="11">
    <location>
        <begin position="47"/>
        <end position="237"/>
    </location>
</feature>
<dbReference type="InterPro" id="IPR022641">
    <property type="entry name" value="CheR_N"/>
</dbReference>
<evidence type="ECO:0000256" key="1">
    <source>
        <dbReference type="ARBA" id="ARBA00000085"/>
    </source>
</evidence>
<evidence type="ECO:0000256" key="3">
    <source>
        <dbReference type="ARBA" id="ARBA00022553"/>
    </source>
</evidence>
<evidence type="ECO:0000259" key="12">
    <source>
        <dbReference type="PROSITE" id="PS50123"/>
    </source>
</evidence>
<dbReference type="PROSITE" id="PS50109">
    <property type="entry name" value="HIS_KIN"/>
    <property type="match status" value="1"/>
</dbReference>
<dbReference type="GO" id="GO:0008984">
    <property type="term" value="F:protein-glutamate methylesterase activity"/>
    <property type="evidence" value="ECO:0007669"/>
    <property type="project" value="InterPro"/>
</dbReference>
<evidence type="ECO:0000313" key="14">
    <source>
        <dbReference type="Proteomes" id="UP000002572"/>
    </source>
</evidence>
<sequence length="1150" mass="128693">MVAAFRKVAYNLTDACYSQGNVSDAAQCASTPQEVSVERSAGARKSGKSTLIVVGVGASAGGLEALKLFVAHLPPQAPIAYVIVQHLSPTYRTMLVSLLGKDSTIEVSEAGHGERLSQGRIYITPPNHDITLRKNRIQLHLPGAHSVGPRPSVDLFLQSLAQEFGNHAIGVILSGTGSDGSVGVRAIKAGGGITIAQQPDTAKYDGMPTNAIATGHIDIILPPEAIGQELVEIFRISGEVALPPRSRKAPSDMEQIFQQLLQHSGVDFTHYKLSTINRRLERRMAALKISSLGSYVKHLAQCEGEQEKLFRDMLISVTSFFRDSQAFAALEDVMADLLKKQAPGAPIRVWVPGCSTGEEAYSIAMVICNILGGDHRKSQVQIFATDIDQDALVIARRGHYAHVQLAAMDGDMVNRYFISRGASLEVSKTIREMVVFSRHDIIKDPPFLRMNLVSCRNLLVSLNQPLQRKTLALFSYALNPSGVLFTGKSESLSAFDDLFEPLDRENNIYRRIHGARVAPYGRLMAGALLQQQTRPQPPERTAQSLEDHVKDAVMRSMMHKWLLLDHDLNIVHVQGDVSHYISIRHGDFSGNILGMLRKELRNDLRLAMSRVRKSQHPFSGRTTLLPLSQAEAISMRIKVIPVLRENHWQYLLWFDEDEGIVSRHEVANLPGDGNELDAELVREMQDELISVREHLQTVIEELETSNEELQSLNEELQSSNEELQASNEELETTNEELQSTHAELKAIHNEKERHRLQLLEKTRELEKSRSIISRNRMRLSMAQRIAQVGGWEMEPASMQLHLTREHQELLGMVTKGDTLTLELDEYIRKHIHPDDWSRYRSHMQAAARQASQVDYHGELEYRALRCDKQMIHLHDHVIGFRDSSAALPSIFGATRDISRHKETEIMLLESRNRSELANRVKSQFMANMSHELRTPLNAIIGYSEMLQEEYRSDPQGQIYQDMERVQKAGRQLLQIINDILDMADLESQTAQLQAESFDICSEARQVAQSVQAAIHKNGNTLDVRCDENIGTMYSDRQKIRQVLIHLLNNAGRFTENGQVALTVSAEQRHSEPWVLLRVRDTGIGIDPSIHEQIFEPFTLGDSSSTRLYGGSGLGLSISRRFCEMMGGAITLQSETGKGAEFTVALPLNLP</sequence>
<dbReference type="SUPFAM" id="SSF47757">
    <property type="entry name" value="Chemotaxis receptor methyltransferase CheR, N-terminal domain"/>
    <property type="match status" value="1"/>
</dbReference>
<dbReference type="FunFam" id="3.30.565.10:FF:000010">
    <property type="entry name" value="Sensor histidine kinase RcsC"/>
    <property type="match status" value="1"/>
</dbReference>
<feature type="active site" evidence="7">
    <location>
        <position position="179"/>
    </location>
</feature>
<evidence type="ECO:0000256" key="8">
    <source>
        <dbReference type="SAM" id="MobiDB-lite"/>
    </source>
</evidence>
<dbReference type="Pfam" id="PF00512">
    <property type="entry name" value="HisKA"/>
    <property type="match status" value="1"/>
</dbReference>
<dbReference type="Pfam" id="PF03705">
    <property type="entry name" value="CheR_N"/>
    <property type="match status" value="1"/>
</dbReference>
<evidence type="ECO:0000256" key="7">
    <source>
        <dbReference type="PROSITE-ProRule" id="PRU00050"/>
    </source>
</evidence>
<dbReference type="PROSITE" id="PS50123">
    <property type="entry name" value="CHER"/>
    <property type="match status" value="1"/>
</dbReference>
<dbReference type="Gene3D" id="3.30.565.10">
    <property type="entry name" value="Histidine kinase-like ATPase, C-terminal domain"/>
    <property type="match status" value="1"/>
</dbReference>
<feature type="active site" evidence="7">
    <location>
        <position position="59"/>
    </location>
</feature>
<evidence type="ECO:0000256" key="5">
    <source>
        <dbReference type="ARBA" id="ARBA00022679"/>
    </source>
</evidence>
<dbReference type="AlphaFoldDB" id="E6W341"/>
<keyword evidence="6" id="KW-0949">S-adenosyl-L-methionine</keyword>
<dbReference type="OrthoDB" id="5287260at2"/>
<dbReference type="Gene3D" id="1.10.287.130">
    <property type="match status" value="1"/>
</dbReference>
<dbReference type="Pfam" id="PF01739">
    <property type="entry name" value="CheR"/>
    <property type="match status" value="1"/>
</dbReference>
<dbReference type="Gene3D" id="3.30.450.20">
    <property type="entry name" value="PAS domain"/>
    <property type="match status" value="1"/>
</dbReference>
<dbReference type="SUPFAM" id="SSF52738">
    <property type="entry name" value="Methylesterase CheB, C-terminal domain"/>
    <property type="match status" value="1"/>
</dbReference>
<evidence type="ECO:0000256" key="2">
    <source>
        <dbReference type="ARBA" id="ARBA00001541"/>
    </source>
</evidence>
<gene>
    <name evidence="13" type="ordered locus">Selin_0964</name>
</gene>
<evidence type="ECO:0000313" key="13">
    <source>
        <dbReference type="EMBL" id="ADU65702.1"/>
    </source>
</evidence>
<dbReference type="CDD" id="cd16434">
    <property type="entry name" value="CheB-CheR_fusion"/>
    <property type="match status" value="1"/>
</dbReference>
<dbReference type="PROSITE" id="PS50122">
    <property type="entry name" value="CHEB"/>
    <property type="match status" value="1"/>
</dbReference>
<reference evidence="13 14" key="1">
    <citation type="submission" date="2010-12" db="EMBL/GenBank/DDBJ databases">
        <title>Complete sequence of Desulfurispirillum indicum S5.</title>
        <authorList>
            <consortium name="US DOE Joint Genome Institute"/>
            <person name="Lucas S."/>
            <person name="Copeland A."/>
            <person name="Lapidus A."/>
            <person name="Cheng J.-F."/>
            <person name="Goodwin L."/>
            <person name="Pitluck S."/>
            <person name="Chertkov O."/>
            <person name="Held B."/>
            <person name="Detter J.C."/>
            <person name="Han C."/>
            <person name="Tapia R."/>
            <person name="Land M."/>
            <person name="Hauser L."/>
            <person name="Kyrpides N."/>
            <person name="Ivanova N."/>
            <person name="Mikhailova N."/>
            <person name="Haggblom M."/>
            <person name="Rauschenbach I."/>
            <person name="Bini E."/>
            <person name="Woyke T."/>
        </authorList>
    </citation>
    <scope>NUCLEOTIDE SEQUENCE [LARGE SCALE GENOMIC DNA]</scope>
    <source>
        <strain evidence="14">ATCC BAA-1389 / DSM 22839 / S5</strain>
    </source>
</reference>
<dbReference type="SUPFAM" id="SSF53335">
    <property type="entry name" value="S-adenosyl-L-methionine-dependent methyltransferases"/>
    <property type="match status" value="1"/>
</dbReference>
<dbReference type="eggNOG" id="COG1352">
    <property type="taxonomic scope" value="Bacteria"/>
</dbReference>
<dbReference type="Pfam" id="PF01339">
    <property type="entry name" value="CheB_methylest"/>
    <property type="match status" value="1"/>
</dbReference>
<dbReference type="PANTHER" id="PTHR24422:SF27">
    <property type="entry name" value="PROTEIN-GLUTAMATE O-METHYLTRANSFERASE"/>
    <property type="match status" value="1"/>
</dbReference>
<dbReference type="GO" id="GO:0006935">
    <property type="term" value="P:chemotaxis"/>
    <property type="evidence" value="ECO:0007669"/>
    <property type="project" value="UniProtKB-UniRule"/>
</dbReference>
<feature type="compositionally biased region" description="Low complexity" evidence="8">
    <location>
        <begin position="714"/>
        <end position="724"/>
    </location>
</feature>
<dbReference type="GO" id="GO:0005524">
    <property type="term" value="F:ATP binding"/>
    <property type="evidence" value="ECO:0007669"/>
    <property type="project" value="UniProtKB-KW"/>
</dbReference>